<organism evidence="9 10">
    <name type="scientific">Cladophialophora carrionii CBS 160.54</name>
    <dbReference type="NCBI Taxonomy" id="1279043"/>
    <lineage>
        <taxon>Eukaryota</taxon>
        <taxon>Fungi</taxon>
        <taxon>Dikarya</taxon>
        <taxon>Ascomycota</taxon>
        <taxon>Pezizomycotina</taxon>
        <taxon>Eurotiomycetes</taxon>
        <taxon>Chaetothyriomycetidae</taxon>
        <taxon>Chaetothyriales</taxon>
        <taxon>Herpotrichiellaceae</taxon>
        <taxon>Cladophialophora</taxon>
    </lineage>
</organism>
<keyword evidence="5" id="KW-0804">Transcription</keyword>
<keyword evidence="4" id="KW-0238">DNA-binding</keyword>
<evidence type="ECO:0000256" key="1">
    <source>
        <dbReference type="ARBA" id="ARBA00004123"/>
    </source>
</evidence>
<dbReference type="GO" id="GO:0000981">
    <property type="term" value="F:DNA-binding transcription factor activity, RNA polymerase II-specific"/>
    <property type="evidence" value="ECO:0007669"/>
    <property type="project" value="InterPro"/>
</dbReference>
<dbReference type="SMART" id="SM00066">
    <property type="entry name" value="GAL4"/>
    <property type="match status" value="1"/>
</dbReference>
<dbReference type="PANTHER" id="PTHR31001">
    <property type="entry name" value="UNCHARACTERIZED TRANSCRIPTIONAL REGULATORY PROTEIN"/>
    <property type="match status" value="1"/>
</dbReference>
<dbReference type="EMBL" id="KB822697">
    <property type="protein sequence ID" value="ETI29543.1"/>
    <property type="molecule type" value="Genomic_DNA"/>
</dbReference>
<protein>
    <recommendedName>
        <fullName evidence="8">Zn(2)-C6 fungal-type domain-containing protein</fullName>
    </recommendedName>
</protein>
<evidence type="ECO:0000313" key="10">
    <source>
        <dbReference type="Proteomes" id="UP000030678"/>
    </source>
</evidence>
<dbReference type="GeneID" id="19980489"/>
<evidence type="ECO:0000256" key="3">
    <source>
        <dbReference type="ARBA" id="ARBA00023015"/>
    </source>
</evidence>
<dbReference type="GO" id="GO:0006351">
    <property type="term" value="P:DNA-templated transcription"/>
    <property type="evidence" value="ECO:0007669"/>
    <property type="project" value="InterPro"/>
</dbReference>
<feature type="domain" description="Zn(2)-C6 fungal-type" evidence="8">
    <location>
        <begin position="24"/>
        <end position="51"/>
    </location>
</feature>
<dbReference type="CDD" id="cd00067">
    <property type="entry name" value="GAL4"/>
    <property type="match status" value="1"/>
</dbReference>
<dbReference type="InterPro" id="IPR036864">
    <property type="entry name" value="Zn2-C6_fun-type_DNA-bd_sf"/>
</dbReference>
<evidence type="ECO:0000313" key="9">
    <source>
        <dbReference type="EMBL" id="ETI29543.1"/>
    </source>
</evidence>
<evidence type="ECO:0000256" key="4">
    <source>
        <dbReference type="ARBA" id="ARBA00023125"/>
    </source>
</evidence>
<comment type="subcellular location">
    <subcellularLocation>
        <location evidence="1">Nucleus</location>
    </subcellularLocation>
</comment>
<proteinExistence type="predicted"/>
<dbReference type="Pfam" id="PF04082">
    <property type="entry name" value="Fungal_trans"/>
    <property type="match status" value="1"/>
</dbReference>
<accession>V9DT88</accession>
<dbReference type="Proteomes" id="UP000030678">
    <property type="component" value="Unassembled WGS sequence"/>
</dbReference>
<gene>
    <name evidence="9" type="ORF">G647_01996</name>
</gene>
<evidence type="ECO:0000256" key="7">
    <source>
        <dbReference type="SAM" id="MobiDB-lite"/>
    </source>
</evidence>
<keyword evidence="3" id="KW-0805">Transcription regulation</keyword>
<dbReference type="OrthoDB" id="3014581at2759"/>
<evidence type="ECO:0000256" key="5">
    <source>
        <dbReference type="ARBA" id="ARBA00023163"/>
    </source>
</evidence>
<feature type="region of interest" description="Disordered" evidence="7">
    <location>
        <begin position="1"/>
        <end position="22"/>
    </location>
</feature>
<dbReference type="Gene3D" id="4.10.240.10">
    <property type="entry name" value="Zn(2)-C6 fungal-type DNA-binding domain"/>
    <property type="match status" value="1"/>
</dbReference>
<reference evidence="9 10" key="1">
    <citation type="submission" date="2013-03" db="EMBL/GenBank/DDBJ databases">
        <title>The Genome Sequence of Cladophialophora carrionii CBS 160.54.</title>
        <authorList>
            <consortium name="The Broad Institute Genomics Platform"/>
            <person name="Cuomo C."/>
            <person name="de Hoog S."/>
            <person name="Gorbushina A."/>
            <person name="Walker B."/>
            <person name="Young S.K."/>
            <person name="Zeng Q."/>
            <person name="Gargeya S."/>
            <person name="Fitzgerald M."/>
            <person name="Haas B."/>
            <person name="Abouelleil A."/>
            <person name="Allen A.W."/>
            <person name="Alvarado L."/>
            <person name="Arachchi H.M."/>
            <person name="Berlin A.M."/>
            <person name="Chapman S.B."/>
            <person name="Gainer-Dewar J."/>
            <person name="Goldberg J."/>
            <person name="Griggs A."/>
            <person name="Gujja S."/>
            <person name="Hansen M."/>
            <person name="Howarth C."/>
            <person name="Imamovic A."/>
            <person name="Ireland A."/>
            <person name="Larimer J."/>
            <person name="McCowan C."/>
            <person name="Murphy C."/>
            <person name="Pearson M."/>
            <person name="Poon T.W."/>
            <person name="Priest M."/>
            <person name="Roberts A."/>
            <person name="Saif S."/>
            <person name="Shea T."/>
            <person name="Sisk P."/>
            <person name="Sykes S."/>
            <person name="Wortman J."/>
            <person name="Nusbaum C."/>
            <person name="Birren B."/>
        </authorList>
    </citation>
    <scope>NUCLEOTIDE SEQUENCE [LARGE SCALE GENOMIC DNA]</scope>
    <source>
        <strain evidence="9 10">CBS 160.54</strain>
    </source>
</reference>
<dbReference type="InterPro" id="IPR050613">
    <property type="entry name" value="Sec_Metabolite_Reg"/>
</dbReference>
<keyword evidence="2" id="KW-0479">Metal-binding</keyword>
<dbReference type="InterPro" id="IPR007219">
    <property type="entry name" value="XnlR_reg_dom"/>
</dbReference>
<keyword evidence="6" id="KW-0539">Nucleus</keyword>
<evidence type="ECO:0000259" key="8">
    <source>
        <dbReference type="PROSITE" id="PS50048"/>
    </source>
</evidence>
<dbReference type="PANTHER" id="PTHR31001:SF90">
    <property type="entry name" value="CENTROMERE DNA-BINDING PROTEIN COMPLEX CBF3 SUBUNIT B"/>
    <property type="match status" value="1"/>
</dbReference>
<dbReference type="PROSITE" id="PS00463">
    <property type="entry name" value="ZN2_CY6_FUNGAL_1"/>
    <property type="match status" value="1"/>
</dbReference>
<dbReference type="HOGENOM" id="CLU_013260_0_0_1"/>
<dbReference type="VEuPathDB" id="FungiDB:G647_01996"/>
<dbReference type="GO" id="GO:0005634">
    <property type="term" value="C:nucleus"/>
    <property type="evidence" value="ECO:0007669"/>
    <property type="project" value="UniProtKB-SubCell"/>
</dbReference>
<dbReference type="AlphaFoldDB" id="V9DT88"/>
<dbReference type="CDD" id="cd12148">
    <property type="entry name" value="fungal_TF_MHR"/>
    <property type="match status" value="1"/>
</dbReference>
<name>V9DT88_9EURO</name>
<dbReference type="PROSITE" id="PS50048">
    <property type="entry name" value="ZN2_CY6_FUNGAL_2"/>
    <property type="match status" value="1"/>
</dbReference>
<evidence type="ECO:0000256" key="2">
    <source>
        <dbReference type="ARBA" id="ARBA00022723"/>
    </source>
</evidence>
<dbReference type="Pfam" id="PF00172">
    <property type="entry name" value="Zn_clus"/>
    <property type="match status" value="1"/>
</dbReference>
<dbReference type="InterPro" id="IPR001138">
    <property type="entry name" value="Zn2Cys6_DnaBD"/>
</dbReference>
<dbReference type="RefSeq" id="XP_008723617.1">
    <property type="nucleotide sequence ID" value="XM_008725395.1"/>
</dbReference>
<evidence type="ECO:0000256" key="6">
    <source>
        <dbReference type="ARBA" id="ARBA00023242"/>
    </source>
</evidence>
<sequence>MSSGAIETRPALNPLKRPRQDPVSCQFCRSKKLKCNRQSPCSNCSSRGLPCDGNSASHARRPLEATGDAGELSILARLKRLEDVVLGPPSESKLDGISASVSHGLPTKATSSPSLACVSPASEYQEAIHSLEETGTRDAPSSYRGLDIRLMSTHQIAVDQDKLFNLQTASRCLCLPPKAEARALFDHYFKYVDLLQDVVHAPTVRASLQTVYASLESGLPVVPSEVVLLLAIFASAAGLCTYFPGETRAFMSSTDALQASMFWANSALEVLEFTQRMVARQLADIQASIILGFLLFHNEGFSTRARCLFASGVAMARELSLHKIDAPGNPASGWPNNQNALETEIKRRVWWHTVATDWLLGLSGGPQEGTYCVQPRHMRVNMLRNVDDDDLVRDGPPVDRPLSEPTAMSYYIQRVKLAAICREVIDVMPLTSFELGTVDYQDVINLDRKFEAFFRDLPPFLKIDERHIRQSEHIMRQRPHMQIQRYALGMIAQTRRCKLHQPFLIRRSVERHYDYSRRISLESARSVIRMKDLLHPDPEAEEGGFVTMSARHTGIVYHIFMATIVLVMDLCFNRVAEGEDDAARKAEVVAACKMLEDAKSESAMASNFLDSLMDVLRKHKVRLHNNNNNNARPPVAWAVPPSAVLEEQSLPVVSSWSPQPLHSAVGEDLNRPAPALETQAQTLGDSDSNANAMPVQDASQHDLSDFDAIWQEYVELGPNMGIPGWDSLFSHLDSRF</sequence>
<dbReference type="GO" id="GO:0008270">
    <property type="term" value="F:zinc ion binding"/>
    <property type="evidence" value="ECO:0007669"/>
    <property type="project" value="InterPro"/>
</dbReference>
<dbReference type="SUPFAM" id="SSF57701">
    <property type="entry name" value="Zn2/Cys6 DNA-binding domain"/>
    <property type="match status" value="1"/>
</dbReference>
<dbReference type="GO" id="GO:0003677">
    <property type="term" value="F:DNA binding"/>
    <property type="evidence" value="ECO:0007669"/>
    <property type="project" value="UniProtKB-KW"/>
</dbReference>